<evidence type="ECO:0000313" key="2">
    <source>
        <dbReference type="EnsemblMetazoa" id="CapteP222807"/>
    </source>
</evidence>
<reference evidence="3" key="1">
    <citation type="submission" date="2012-12" db="EMBL/GenBank/DDBJ databases">
        <authorList>
            <person name="Hellsten U."/>
            <person name="Grimwood J."/>
            <person name="Chapman J.A."/>
            <person name="Shapiro H."/>
            <person name="Aerts A."/>
            <person name="Otillar R.P."/>
            <person name="Terry A.Y."/>
            <person name="Boore J.L."/>
            <person name="Simakov O."/>
            <person name="Marletaz F."/>
            <person name="Cho S.-J."/>
            <person name="Edsinger-Gonzales E."/>
            <person name="Havlak P."/>
            <person name="Kuo D.-H."/>
            <person name="Larsson T."/>
            <person name="Lv J."/>
            <person name="Arendt D."/>
            <person name="Savage R."/>
            <person name="Osoegawa K."/>
            <person name="de Jong P."/>
            <person name="Lindberg D.R."/>
            <person name="Seaver E.C."/>
            <person name="Weisblat D.A."/>
            <person name="Putnam N.H."/>
            <person name="Grigoriev I.V."/>
            <person name="Rokhsar D.S."/>
        </authorList>
    </citation>
    <scope>NUCLEOTIDE SEQUENCE</scope>
    <source>
        <strain evidence="3">I ESC-2004</strain>
    </source>
</reference>
<dbReference type="EMBL" id="KB311001">
    <property type="protein sequence ID" value="ELT90236.1"/>
    <property type="molecule type" value="Genomic_DNA"/>
</dbReference>
<keyword evidence="3" id="KW-1185">Reference proteome</keyword>
<accession>R7TFB1</accession>
<dbReference type="EnsemblMetazoa" id="CapteT222807">
    <property type="protein sequence ID" value="CapteP222807"/>
    <property type="gene ID" value="CapteG222807"/>
</dbReference>
<reference evidence="1 3" key="2">
    <citation type="journal article" date="2013" name="Nature">
        <title>Insights into bilaterian evolution from three spiralian genomes.</title>
        <authorList>
            <person name="Simakov O."/>
            <person name="Marletaz F."/>
            <person name="Cho S.J."/>
            <person name="Edsinger-Gonzales E."/>
            <person name="Havlak P."/>
            <person name="Hellsten U."/>
            <person name="Kuo D.H."/>
            <person name="Larsson T."/>
            <person name="Lv J."/>
            <person name="Arendt D."/>
            <person name="Savage R."/>
            <person name="Osoegawa K."/>
            <person name="de Jong P."/>
            <person name="Grimwood J."/>
            <person name="Chapman J.A."/>
            <person name="Shapiro H."/>
            <person name="Aerts A."/>
            <person name="Otillar R.P."/>
            <person name="Terry A.Y."/>
            <person name="Boore J.L."/>
            <person name="Grigoriev I.V."/>
            <person name="Lindberg D.R."/>
            <person name="Seaver E.C."/>
            <person name="Weisblat D.A."/>
            <person name="Putnam N.H."/>
            <person name="Rokhsar D.S."/>
        </authorList>
    </citation>
    <scope>NUCLEOTIDE SEQUENCE</scope>
    <source>
        <strain evidence="1 3">I ESC-2004</strain>
    </source>
</reference>
<dbReference type="Proteomes" id="UP000014760">
    <property type="component" value="Unassembled WGS sequence"/>
</dbReference>
<proteinExistence type="predicted"/>
<dbReference type="HOGENOM" id="CLU_1808055_0_0_1"/>
<gene>
    <name evidence="1" type="ORF">CAPTEDRAFT_222807</name>
</gene>
<evidence type="ECO:0000313" key="1">
    <source>
        <dbReference type="EMBL" id="ELT90236.1"/>
    </source>
</evidence>
<evidence type="ECO:0000313" key="3">
    <source>
        <dbReference type="Proteomes" id="UP000014760"/>
    </source>
</evidence>
<name>R7TFB1_CAPTE</name>
<reference evidence="2" key="3">
    <citation type="submission" date="2015-06" db="UniProtKB">
        <authorList>
            <consortium name="EnsemblMetazoa"/>
        </authorList>
    </citation>
    <scope>IDENTIFICATION</scope>
</reference>
<sequence length="143" mass="16080">MPRTLFMCRMHSLRRLRASCSCAVRLNRSLSSLTGTNKSASRRVRNSAGLAARSSFTNPHLIRSLSKMSDSATSSFPVLSSNSQNVWKAFGSEHIFTCIIIMIGFESERSISILRMQSLETSPLLTKPFIKSFVHFTRLSMWS</sequence>
<organism evidence="1">
    <name type="scientific">Capitella teleta</name>
    <name type="common">Polychaete worm</name>
    <dbReference type="NCBI Taxonomy" id="283909"/>
    <lineage>
        <taxon>Eukaryota</taxon>
        <taxon>Metazoa</taxon>
        <taxon>Spiralia</taxon>
        <taxon>Lophotrochozoa</taxon>
        <taxon>Annelida</taxon>
        <taxon>Polychaeta</taxon>
        <taxon>Sedentaria</taxon>
        <taxon>Scolecida</taxon>
        <taxon>Capitellidae</taxon>
        <taxon>Capitella</taxon>
    </lineage>
</organism>
<protein>
    <submittedName>
        <fullName evidence="1 2">Uncharacterized protein</fullName>
    </submittedName>
</protein>
<dbReference type="EMBL" id="AMQN01014486">
    <property type="status" value="NOT_ANNOTATED_CDS"/>
    <property type="molecule type" value="Genomic_DNA"/>
</dbReference>
<dbReference type="AlphaFoldDB" id="R7TFB1"/>